<proteinExistence type="predicted"/>
<accession>A0A9W7X773</accession>
<keyword evidence="10" id="KW-1185">Reference proteome</keyword>
<gene>
    <name evidence="9" type="ORF">BS78_K046200</name>
</gene>
<dbReference type="Pfam" id="PF04844">
    <property type="entry name" value="Ovate"/>
    <property type="match status" value="1"/>
</dbReference>
<feature type="domain" description="OVATE" evidence="8">
    <location>
        <begin position="215"/>
        <end position="274"/>
    </location>
</feature>
<dbReference type="GO" id="GO:0003677">
    <property type="term" value="F:DNA binding"/>
    <property type="evidence" value="ECO:0007669"/>
    <property type="project" value="InterPro"/>
</dbReference>
<keyword evidence="3 6" id="KW-0805">Transcription regulation</keyword>
<dbReference type="InterPro" id="IPR025830">
    <property type="entry name" value="DNA_bnd_dom_ovate"/>
</dbReference>
<dbReference type="PROSITE" id="PS51754">
    <property type="entry name" value="OVATE"/>
    <property type="match status" value="1"/>
</dbReference>
<dbReference type="InterPro" id="IPR006458">
    <property type="entry name" value="Ovate_C"/>
</dbReference>
<keyword evidence="4 6" id="KW-0804">Transcription</keyword>
<comment type="subcellular location">
    <subcellularLocation>
        <location evidence="1 6">Nucleus</location>
    </subcellularLocation>
</comment>
<evidence type="ECO:0000313" key="10">
    <source>
        <dbReference type="Proteomes" id="UP001164776"/>
    </source>
</evidence>
<dbReference type="PANTHER" id="PTHR33057:SF200">
    <property type="entry name" value="TRANSCRIPTION REPRESSOR"/>
    <property type="match status" value="1"/>
</dbReference>
<dbReference type="PANTHER" id="PTHR33057">
    <property type="entry name" value="TRANSCRIPTION REPRESSOR OFP7-RELATED"/>
    <property type="match status" value="1"/>
</dbReference>
<organism evidence="9 10">
    <name type="scientific">Paspalum vaginatum</name>
    <name type="common">seashore paspalum</name>
    <dbReference type="NCBI Taxonomy" id="158149"/>
    <lineage>
        <taxon>Eukaryota</taxon>
        <taxon>Viridiplantae</taxon>
        <taxon>Streptophyta</taxon>
        <taxon>Embryophyta</taxon>
        <taxon>Tracheophyta</taxon>
        <taxon>Spermatophyta</taxon>
        <taxon>Magnoliopsida</taxon>
        <taxon>Liliopsida</taxon>
        <taxon>Poales</taxon>
        <taxon>Poaceae</taxon>
        <taxon>PACMAD clade</taxon>
        <taxon>Panicoideae</taxon>
        <taxon>Andropogonodae</taxon>
        <taxon>Paspaleae</taxon>
        <taxon>Paspalinae</taxon>
        <taxon>Paspalum</taxon>
    </lineage>
</organism>
<comment type="function">
    <text evidence="6">Transcriptional repressor that regulates multiple aspects of plant growth and development.</text>
</comment>
<feature type="compositionally biased region" description="Polar residues" evidence="7">
    <location>
        <begin position="74"/>
        <end position="84"/>
    </location>
</feature>
<dbReference type="EMBL" id="MU630032">
    <property type="protein sequence ID" value="KAJ1254503.1"/>
    <property type="molecule type" value="Genomic_DNA"/>
</dbReference>
<dbReference type="GO" id="GO:0005634">
    <property type="term" value="C:nucleus"/>
    <property type="evidence" value="ECO:0007669"/>
    <property type="project" value="UniProtKB-SubCell"/>
</dbReference>
<dbReference type="AlphaFoldDB" id="A0A9W7X773"/>
<keyword evidence="2 6" id="KW-0678">Repressor</keyword>
<evidence type="ECO:0000256" key="1">
    <source>
        <dbReference type="ARBA" id="ARBA00004123"/>
    </source>
</evidence>
<evidence type="ECO:0000256" key="2">
    <source>
        <dbReference type="ARBA" id="ARBA00022491"/>
    </source>
</evidence>
<protein>
    <recommendedName>
        <fullName evidence="6">Transcription repressor</fullName>
    </recommendedName>
    <alternativeName>
        <fullName evidence="6">Ovate family protein</fullName>
    </alternativeName>
</protein>
<keyword evidence="5 6" id="KW-0539">Nucleus</keyword>
<evidence type="ECO:0000256" key="3">
    <source>
        <dbReference type="ARBA" id="ARBA00023015"/>
    </source>
</evidence>
<dbReference type="OrthoDB" id="1928390at2759"/>
<dbReference type="Pfam" id="PF13724">
    <property type="entry name" value="DNA_binding_2"/>
    <property type="match status" value="1"/>
</dbReference>
<reference evidence="9 10" key="1">
    <citation type="submission" date="2022-10" db="EMBL/GenBank/DDBJ databases">
        <title>WGS assembly of Paspalum vaginatum 540-79.</title>
        <authorList>
            <person name="Sun G."/>
            <person name="Wase N."/>
            <person name="Shu S."/>
            <person name="Jenkins J."/>
            <person name="Zhou B."/>
            <person name="Torres-Rodriguez J."/>
            <person name="Chen C."/>
            <person name="Sandor L."/>
            <person name="Plott C."/>
            <person name="Yoshinga Y."/>
            <person name="Daum C."/>
            <person name="Qi P."/>
            <person name="Barry K."/>
            <person name="Lipzen A."/>
            <person name="Berry L."/>
            <person name="Pedersen C."/>
            <person name="Gottilla T."/>
            <person name="Foltz A."/>
            <person name="Yu H."/>
            <person name="O'Malley R."/>
            <person name="Zhang C."/>
            <person name="Devos K."/>
            <person name="Sigmon B."/>
            <person name="Yu B."/>
            <person name="Obata T."/>
            <person name="Schmutz J."/>
            <person name="Schnable J."/>
        </authorList>
    </citation>
    <scope>NUCLEOTIDE SEQUENCE [LARGE SCALE GENOMIC DNA]</scope>
    <source>
        <strain evidence="10">cv. 540-79</strain>
    </source>
</reference>
<dbReference type="Proteomes" id="UP001164776">
    <property type="component" value="Unassembled WGS sequence"/>
</dbReference>
<dbReference type="InterPro" id="IPR038933">
    <property type="entry name" value="Ovate"/>
</dbReference>
<dbReference type="NCBIfam" id="TIGR01568">
    <property type="entry name" value="A_thal_3678"/>
    <property type="match status" value="1"/>
</dbReference>
<feature type="region of interest" description="Disordered" evidence="7">
    <location>
        <begin position="53"/>
        <end position="91"/>
    </location>
</feature>
<evidence type="ECO:0000256" key="6">
    <source>
        <dbReference type="RuleBase" id="RU367028"/>
    </source>
</evidence>
<evidence type="ECO:0000256" key="4">
    <source>
        <dbReference type="ARBA" id="ARBA00023163"/>
    </source>
</evidence>
<evidence type="ECO:0000256" key="7">
    <source>
        <dbReference type="SAM" id="MobiDB-lite"/>
    </source>
</evidence>
<evidence type="ECO:0000259" key="8">
    <source>
        <dbReference type="PROSITE" id="PS51754"/>
    </source>
</evidence>
<name>A0A9W7X773_9POAL</name>
<comment type="caution">
    <text evidence="9">The sequence shown here is derived from an EMBL/GenBank/DDBJ whole genome shotgun (WGS) entry which is preliminary data.</text>
</comment>
<evidence type="ECO:0000256" key="5">
    <source>
        <dbReference type="ARBA" id="ARBA00023242"/>
    </source>
</evidence>
<feature type="region of interest" description="Disordered" evidence="7">
    <location>
        <begin position="188"/>
        <end position="218"/>
    </location>
</feature>
<evidence type="ECO:0000313" key="9">
    <source>
        <dbReference type="EMBL" id="KAJ1254503.1"/>
    </source>
</evidence>
<dbReference type="GO" id="GO:0045892">
    <property type="term" value="P:negative regulation of DNA-templated transcription"/>
    <property type="evidence" value="ECO:0007669"/>
    <property type="project" value="UniProtKB-UniRule"/>
</dbReference>
<sequence>MYKVYRLLSPPMQCSMLHTTTETEREIEMSNHHRFKLSHLMPNSWFYKLRDMKRPRAPSQRNGQSTRTCKKSSHYYNRNGTTTPRPLPLYPHKSYKYKSAKHMPLEKLRPSTLHLNPKASDIQFPRDHQQQQLLHRLPTSRANAIVYGSDDHEFQDLQLRPIRTRPVPNGSASCKCPSSPRLRSRRLNVAGGGRVSSSSASGRRRSSPARRSFAVVKASTDPPRDFRESMVEMIVDNDVHVAEDMQELLECYLSLNSSEYHAVIMEVFRGVCLEIADDIVEDDTL</sequence>